<dbReference type="RefSeq" id="WP_054970927.1">
    <property type="nucleotide sequence ID" value="NZ_LJCO01000085.1"/>
</dbReference>
<protein>
    <submittedName>
        <fullName evidence="1">Uncharacterized protein</fullName>
    </submittedName>
</protein>
<dbReference type="PATRIC" id="fig|471514.4.peg.1068"/>
<dbReference type="STRING" id="471514.AN477_19825"/>
<dbReference type="OrthoDB" id="5188661at2"/>
<evidence type="ECO:0000313" key="1">
    <source>
        <dbReference type="EMBL" id="KPV42020.1"/>
    </source>
</evidence>
<comment type="caution">
    <text evidence="1">The sequence shown here is derived from an EMBL/GenBank/DDBJ whole genome shotgun (WGS) entry which is preliminary data.</text>
</comment>
<gene>
    <name evidence="1" type="ORF">AN477_19825</name>
</gene>
<accession>A0A0P9CG67</accession>
<dbReference type="AlphaFoldDB" id="A0A0P9CG67"/>
<organism evidence="1 2">
    <name type="scientific">Alicyclobacillus ferrooxydans</name>
    <dbReference type="NCBI Taxonomy" id="471514"/>
    <lineage>
        <taxon>Bacteria</taxon>
        <taxon>Bacillati</taxon>
        <taxon>Bacillota</taxon>
        <taxon>Bacilli</taxon>
        <taxon>Bacillales</taxon>
        <taxon>Alicyclobacillaceae</taxon>
        <taxon>Alicyclobacillus</taxon>
    </lineage>
</organism>
<keyword evidence="2" id="KW-1185">Reference proteome</keyword>
<reference evidence="1 2" key="1">
    <citation type="submission" date="2015-09" db="EMBL/GenBank/DDBJ databases">
        <title>Draft genome sequence of Alicyclobacillus ferrooxydans DSM 22381.</title>
        <authorList>
            <person name="Hemp J."/>
        </authorList>
    </citation>
    <scope>NUCLEOTIDE SEQUENCE [LARGE SCALE GENOMIC DNA]</scope>
    <source>
        <strain evidence="1 2">TC-34</strain>
    </source>
</reference>
<dbReference type="Proteomes" id="UP000050482">
    <property type="component" value="Unassembled WGS sequence"/>
</dbReference>
<proteinExistence type="predicted"/>
<sequence>MGTLHITFDIPGERALSSYFEHMYHVPDDFRDVWEPMAEDFWQQNEQTFASEGPGWRPLSSKYKAWKERHYPGMPILVRTGALKASLTEPYGEGVIYEVYPQELTLGSDLKTKNGYTLATLHQFGSVKVADHPPKRPPVQITGELQTRWNQRLATWLREEFAYEG</sequence>
<dbReference type="EMBL" id="LJCO01000085">
    <property type="protein sequence ID" value="KPV42020.1"/>
    <property type="molecule type" value="Genomic_DNA"/>
</dbReference>
<name>A0A0P9CG67_9BACL</name>
<evidence type="ECO:0000313" key="2">
    <source>
        <dbReference type="Proteomes" id="UP000050482"/>
    </source>
</evidence>